<organism evidence="12 13">
    <name type="scientific">Solihabitans fulvus</name>
    <dbReference type="NCBI Taxonomy" id="1892852"/>
    <lineage>
        <taxon>Bacteria</taxon>
        <taxon>Bacillati</taxon>
        <taxon>Actinomycetota</taxon>
        <taxon>Actinomycetes</taxon>
        <taxon>Pseudonocardiales</taxon>
        <taxon>Pseudonocardiaceae</taxon>
        <taxon>Solihabitans</taxon>
    </lineage>
</organism>
<dbReference type="Gene3D" id="1.10.10.10">
    <property type="entry name" value="Winged helix-like DNA-binding domain superfamily/Winged helix DNA-binding domain"/>
    <property type="match status" value="1"/>
</dbReference>
<accession>A0A5B2X6F8</accession>
<dbReference type="GO" id="GO:0000156">
    <property type="term" value="F:phosphorelay response regulator activity"/>
    <property type="evidence" value="ECO:0007669"/>
    <property type="project" value="TreeGrafter"/>
</dbReference>
<evidence type="ECO:0000256" key="2">
    <source>
        <dbReference type="ARBA" id="ARBA00022490"/>
    </source>
</evidence>
<proteinExistence type="predicted"/>
<dbReference type="GO" id="GO:0003700">
    <property type="term" value="F:DNA-binding transcription factor activity"/>
    <property type="evidence" value="ECO:0007669"/>
    <property type="project" value="InterPro"/>
</dbReference>
<feature type="modified residue" description="4-aspartylphosphate" evidence="10">
    <location>
        <position position="54"/>
    </location>
</feature>
<dbReference type="SUPFAM" id="SSF46785">
    <property type="entry name" value="Winged helix' DNA-binding domain"/>
    <property type="match status" value="1"/>
</dbReference>
<dbReference type="Proteomes" id="UP000323454">
    <property type="component" value="Unassembled WGS sequence"/>
</dbReference>
<dbReference type="Pfam" id="PF00072">
    <property type="entry name" value="Response_reg"/>
    <property type="match status" value="1"/>
</dbReference>
<dbReference type="SMART" id="SM00448">
    <property type="entry name" value="REC"/>
    <property type="match status" value="1"/>
</dbReference>
<dbReference type="InterPro" id="IPR036390">
    <property type="entry name" value="WH_DNA-bd_sf"/>
</dbReference>
<evidence type="ECO:0000256" key="4">
    <source>
        <dbReference type="ARBA" id="ARBA00023012"/>
    </source>
</evidence>
<dbReference type="InterPro" id="IPR036388">
    <property type="entry name" value="WH-like_DNA-bd_sf"/>
</dbReference>
<keyword evidence="13" id="KW-1185">Reference proteome</keyword>
<dbReference type="GO" id="GO:0005737">
    <property type="term" value="C:cytoplasm"/>
    <property type="evidence" value="ECO:0007669"/>
    <property type="project" value="UniProtKB-SubCell"/>
</dbReference>
<gene>
    <name evidence="12" type="ORF">F0L68_23455</name>
</gene>
<evidence type="ECO:0000256" key="8">
    <source>
        <dbReference type="ARBA" id="ARBA00023163"/>
    </source>
</evidence>
<dbReference type="InterPro" id="IPR024187">
    <property type="entry name" value="Sig_transdc_resp-reg_cit/mal"/>
</dbReference>
<dbReference type="AlphaFoldDB" id="A0A5B2X6F8"/>
<dbReference type="RefSeq" id="WP_149851793.1">
    <property type="nucleotide sequence ID" value="NZ_VUOB01000041.1"/>
</dbReference>
<evidence type="ECO:0000256" key="6">
    <source>
        <dbReference type="ARBA" id="ARBA00023125"/>
    </source>
</evidence>
<dbReference type="PANTHER" id="PTHR45526:SF1">
    <property type="entry name" value="TRANSCRIPTIONAL REGULATORY PROTEIN DCUR-RELATED"/>
    <property type="match status" value="1"/>
</dbReference>
<evidence type="ECO:0000256" key="7">
    <source>
        <dbReference type="ARBA" id="ARBA00023159"/>
    </source>
</evidence>
<dbReference type="InterPro" id="IPR001789">
    <property type="entry name" value="Sig_transdc_resp-reg_receiver"/>
</dbReference>
<dbReference type="PROSITE" id="PS50110">
    <property type="entry name" value="RESPONSE_REGULATORY"/>
    <property type="match status" value="1"/>
</dbReference>
<evidence type="ECO:0000313" key="12">
    <source>
        <dbReference type="EMBL" id="KAA2258785.1"/>
    </source>
</evidence>
<feature type="domain" description="Response regulatory" evidence="11">
    <location>
        <begin position="3"/>
        <end position="114"/>
    </location>
</feature>
<reference evidence="12 13" key="1">
    <citation type="submission" date="2019-09" db="EMBL/GenBank/DDBJ databases">
        <title>Goodfellowia gen. nov., a new genus of the Pseudonocardineae related to Actinoalloteichus, containing Goodfellowia coeruleoviolacea gen. nov., comb. nov. gen. nov., comb. nov.</title>
        <authorList>
            <person name="Labeda D."/>
        </authorList>
    </citation>
    <scope>NUCLEOTIDE SEQUENCE [LARGE SCALE GENOMIC DNA]</scope>
    <source>
        <strain evidence="12 13">AN110305</strain>
    </source>
</reference>
<dbReference type="InterPro" id="IPR051271">
    <property type="entry name" value="2C-system_Tx_regulators"/>
</dbReference>
<dbReference type="InterPro" id="IPR005471">
    <property type="entry name" value="Tscrpt_reg_IclR_N"/>
</dbReference>
<dbReference type="Gene3D" id="3.40.50.2300">
    <property type="match status" value="1"/>
</dbReference>
<keyword evidence="2 9" id="KW-0963">Cytoplasm</keyword>
<sequence>MIRVLVVEDDFRVAQVHTVFVERVPGFAVVGAARTAAEARELVDSLNPDLVLLDNYLPDQSGLTLLTELRADAIMLTAASDPASVRAAFAAGALNYLIKPFTAEQLADRLTSYARYRIQLSTTDGRLTQEEIDRALRQLHDGDRQRTQKGQTRVTARLVADALRDAGQPATAAGIAATLGIARATAQRYLAVLAEQGEATMTLRYGATGRPEHQYEWKTGASGP</sequence>
<keyword evidence="3 10" id="KW-0597">Phosphoprotein</keyword>
<name>A0A5B2X6F8_9PSEU</name>
<keyword evidence="5 9" id="KW-0805">Transcription regulation</keyword>
<reference evidence="12 13" key="2">
    <citation type="submission" date="2019-09" db="EMBL/GenBank/DDBJ databases">
        <authorList>
            <person name="Jin C."/>
        </authorList>
    </citation>
    <scope>NUCLEOTIDE SEQUENCE [LARGE SCALE GENOMIC DNA]</scope>
    <source>
        <strain evidence="12 13">AN110305</strain>
    </source>
</reference>
<dbReference type="InterPro" id="IPR011006">
    <property type="entry name" value="CheY-like_superfamily"/>
</dbReference>
<dbReference type="SUPFAM" id="SSF52172">
    <property type="entry name" value="CheY-like"/>
    <property type="match status" value="1"/>
</dbReference>
<dbReference type="PANTHER" id="PTHR45526">
    <property type="entry name" value="TRANSCRIPTIONAL REGULATORY PROTEIN DPIA"/>
    <property type="match status" value="1"/>
</dbReference>
<evidence type="ECO:0000256" key="10">
    <source>
        <dbReference type="PROSITE-ProRule" id="PRU00169"/>
    </source>
</evidence>
<evidence type="ECO:0000256" key="9">
    <source>
        <dbReference type="PIRNR" id="PIRNR006171"/>
    </source>
</evidence>
<dbReference type="PIRSF" id="PIRSF006171">
    <property type="entry name" value="RR_citrat_malat"/>
    <property type="match status" value="1"/>
</dbReference>
<comment type="subcellular location">
    <subcellularLocation>
        <location evidence="1 9">Cytoplasm</location>
    </subcellularLocation>
</comment>
<dbReference type="OrthoDB" id="7187989at2"/>
<dbReference type="Pfam" id="PF09339">
    <property type="entry name" value="HTH_IclR"/>
    <property type="match status" value="1"/>
</dbReference>
<protein>
    <recommendedName>
        <fullName evidence="9">Transcriptional regulatory protein</fullName>
    </recommendedName>
</protein>
<evidence type="ECO:0000259" key="11">
    <source>
        <dbReference type="PROSITE" id="PS50110"/>
    </source>
</evidence>
<keyword evidence="7 9" id="KW-0010">Activator</keyword>
<evidence type="ECO:0000256" key="3">
    <source>
        <dbReference type="ARBA" id="ARBA00022553"/>
    </source>
</evidence>
<keyword evidence="8 9" id="KW-0804">Transcription</keyword>
<comment type="caution">
    <text evidence="12">The sequence shown here is derived from an EMBL/GenBank/DDBJ whole genome shotgun (WGS) entry which is preliminary data.</text>
</comment>
<evidence type="ECO:0000256" key="5">
    <source>
        <dbReference type="ARBA" id="ARBA00023015"/>
    </source>
</evidence>
<evidence type="ECO:0000313" key="13">
    <source>
        <dbReference type="Proteomes" id="UP000323454"/>
    </source>
</evidence>
<dbReference type="EMBL" id="VUOB01000041">
    <property type="protein sequence ID" value="KAA2258785.1"/>
    <property type="molecule type" value="Genomic_DNA"/>
</dbReference>
<evidence type="ECO:0000256" key="1">
    <source>
        <dbReference type="ARBA" id="ARBA00004496"/>
    </source>
</evidence>
<dbReference type="GO" id="GO:0003677">
    <property type="term" value="F:DNA binding"/>
    <property type="evidence" value="ECO:0007669"/>
    <property type="project" value="UniProtKB-KW"/>
</dbReference>
<keyword evidence="4 9" id="KW-0902">Two-component regulatory system</keyword>
<keyword evidence="6 9" id="KW-0238">DNA-binding</keyword>